<reference evidence="2" key="1">
    <citation type="submission" date="2021-01" db="EMBL/GenBank/DDBJ databases">
        <title>Caligus Genome Assembly.</title>
        <authorList>
            <person name="Gallardo-Escarate C."/>
        </authorList>
    </citation>
    <scope>NUCLEOTIDE SEQUENCE [LARGE SCALE GENOMIC DNA]</scope>
</reference>
<protein>
    <submittedName>
        <fullName evidence="1">Uncharacterized protein</fullName>
    </submittedName>
</protein>
<dbReference type="OrthoDB" id="411173at2759"/>
<accession>A0A7T8GSL5</accession>
<evidence type="ECO:0000313" key="2">
    <source>
        <dbReference type="Proteomes" id="UP000595437"/>
    </source>
</evidence>
<dbReference type="Proteomes" id="UP000595437">
    <property type="component" value="Chromosome 16"/>
</dbReference>
<organism evidence="1 2">
    <name type="scientific">Caligus rogercresseyi</name>
    <name type="common">Sea louse</name>
    <dbReference type="NCBI Taxonomy" id="217165"/>
    <lineage>
        <taxon>Eukaryota</taxon>
        <taxon>Metazoa</taxon>
        <taxon>Ecdysozoa</taxon>
        <taxon>Arthropoda</taxon>
        <taxon>Crustacea</taxon>
        <taxon>Multicrustacea</taxon>
        <taxon>Hexanauplia</taxon>
        <taxon>Copepoda</taxon>
        <taxon>Siphonostomatoida</taxon>
        <taxon>Caligidae</taxon>
        <taxon>Caligus</taxon>
    </lineage>
</organism>
<gene>
    <name evidence="1" type="ORF">FKW44_022370</name>
</gene>
<sequence length="100" mass="10504">MIIDAYTSCVGIGNEDNRLCRRLLPLGRVGDSLEGVGSFGSQGQTPSPDLRGGNGLVLNAAKNQLMIGGHAKKKDVLGFTINVGGVEVHHSMKLSFLGQI</sequence>
<keyword evidence="2" id="KW-1185">Reference proteome</keyword>
<evidence type="ECO:0000313" key="1">
    <source>
        <dbReference type="EMBL" id="QQP37064.1"/>
    </source>
</evidence>
<proteinExistence type="predicted"/>
<dbReference type="EMBL" id="CP045905">
    <property type="protein sequence ID" value="QQP37064.1"/>
    <property type="molecule type" value="Genomic_DNA"/>
</dbReference>
<dbReference type="AlphaFoldDB" id="A0A7T8GSL5"/>
<name>A0A7T8GSL5_CALRO</name>